<reference evidence="3 4" key="1">
    <citation type="submission" date="2019-10" db="EMBL/GenBank/DDBJ databases">
        <title>Description of Paenibacillus humi sp. nov.</title>
        <authorList>
            <person name="Carlier A."/>
            <person name="Qi S."/>
        </authorList>
    </citation>
    <scope>NUCLEOTIDE SEQUENCE [LARGE SCALE GENOMIC DNA]</scope>
    <source>
        <strain evidence="3 4">LMG 31461</strain>
    </source>
</reference>
<dbReference type="Proteomes" id="UP000653578">
    <property type="component" value="Unassembled WGS sequence"/>
</dbReference>
<feature type="domain" description="SLH" evidence="2">
    <location>
        <begin position="215"/>
        <end position="273"/>
    </location>
</feature>
<dbReference type="Pfam" id="PF00395">
    <property type="entry name" value="SLH"/>
    <property type="match status" value="3"/>
</dbReference>
<feature type="signal peptide" evidence="1">
    <location>
        <begin position="1"/>
        <end position="27"/>
    </location>
</feature>
<dbReference type="EMBL" id="WHNY01000067">
    <property type="protein sequence ID" value="NOU66982.1"/>
    <property type="molecule type" value="Genomic_DNA"/>
</dbReference>
<sequence>MRKGKLTVVMCVLAVMIVASIPRAGYAEGDTGFTLNKSAENALPDQALEVTVNGNNLKALYAYEALITFDPDIVELDTAKSKLEGFFIPPKVVDNRKMTVAFTMVGKKAGEQGSIALSTITFKGKAQGNANIKLISVKALDPSLTATIYSYGTTFDDLEGYEWANMEIEALASSGIIKGASATTFKPGDNITRADFICLLIRALNLNAEVDGNFNDVEDSDYYYKEVGIAKKLGIAQGTGDNQLEPRLSISRQDMMVVAARAMEIAGRMQHESVSDLSSFSDSSEVAAYAVSPLAQLVKKGIIQGYNGMIKPNDTAIRAEAAVIIHRLLNK</sequence>
<dbReference type="PROSITE" id="PS51272">
    <property type="entry name" value="SLH"/>
    <property type="match status" value="3"/>
</dbReference>
<feature type="domain" description="SLH" evidence="2">
    <location>
        <begin position="277"/>
        <end position="331"/>
    </location>
</feature>
<dbReference type="SUPFAM" id="SSF49384">
    <property type="entry name" value="Carbohydrate-binding domain"/>
    <property type="match status" value="1"/>
</dbReference>
<dbReference type="InterPro" id="IPR008965">
    <property type="entry name" value="CBM2/CBM3_carb-bd_dom_sf"/>
</dbReference>
<dbReference type="PANTHER" id="PTHR43308">
    <property type="entry name" value="OUTER MEMBRANE PROTEIN ALPHA-RELATED"/>
    <property type="match status" value="1"/>
</dbReference>
<dbReference type="InterPro" id="IPR001119">
    <property type="entry name" value="SLH_dom"/>
</dbReference>
<dbReference type="RefSeq" id="WP_171633651.1">
    <property type="nucleotide sequence ID" value="NZ_WHNY01000067.1"/>
</dbReference>
<dbReference type="Gene3D" id="2.60.40.680">
    <property type="match status" value="1"/>
</dbReference>
<name>A0ABX1XES5_9BACL</name>
<keyword evidence="1" id="KW-0732">Signal</keyword>
<feature type="domain" description="SLH" evidence="2">
    <location>
        <begin position="151"/>
        <end position="214"/>
    </location>
</feature>
<feature type="chain" id="PRO_5046639651" description="SLH domain-containing protein" evidence="1">
    <location>
        <begin position="28"/>
        <end position="331"/>
    </location>
</feature>
<evidence type="ECO:0000313" key="3">
    <source>
        <dbReference type="EMBL" id="NOU66982.1"/>
    </source>
</evidence>
<protein>
    <recommendedName>
        <fullName evidence="2">SLH domain-containing protein</fullName>
    </recommendedName>
</protein>
<keyword evidence="4" id="KW-1185">Reference proteome</keyword>
<dbReference type="CDD" id="cd08547">
    <property type="entry name" value="Type_II_cohesin"/>
    <property type="match status" value="1"/>
</dbReference>
<evidence type="ECO:0000313" key="4">
    <source>
        <dbReference type="Proteomes" id="UP000653578"/>
    </source>
</evidence>
<comment type="caution">
    <text evidence="3">The sequence shown here is derived from an EMBL/GenBank/DDBJ whole genome shotgun (WGS) entry which is preliminary data.</text>
</comment>
<organism evidence="3 4">
    <name type="scientific">Paenibacillus plantarum</name>
    <dbReference type="NCBI Taxonomy" id="2654975"/>
    <lineage>
        <taxon>Bacteria</taxon>
        <taxon>Bacillati</taxon>
        <taxon>Bacillota</taxon>
        <taxon>Bacilli</taxon>
        <taxon>Bacillales</taxon>
        <taxon>Paenibacillaceae</taxon>
        <taxon>Paenibacillus</taxon>
    </lineage>
</organism>
<dbReference type="InterPro" id="IPR051465">
    <property type="entry name" value="Cell_Envelope_Struct_Comp"/>
</dbReference>
<dbReference type="PANTHER" id="PTHR43308:SF5">
    <property type="entry name" value="S-LAYER PROTEIN _ PEPTIDOGLYCAN ENDO-BETA-N-ACETYLGLUCOSAMINIDASE"/>
    <property type="match status" value="1"/>
</dbReference>
<evidence type="ECO:0000256" key="1">
    <source>
        <dbReference type="SAM" id="SignalP"/>
    </source>
</evidence>
<evidence type="ECO:0000259" key="2">
    <source>
        <dbReference type="PROSITE" id="PS51272"/>
    </source>
</evidence>
<proteinExistence type="predicted"/>
<accession>A0ABX1XES5</accession>
<gene>
    <name evidence="3" type="ORF">GC096_23315</name>
</gene>